<reference evidence="2 3" key="1">
    <citation type="submission" date="2017-11" db="EMBL/GenBank/DDBJ databases">
        <title>Evolution of Phototrophy in the Chloroflexi Phylum Driven by Horizontal Gene Transfer.</title>
        <authorList>
            <person name="Ward L.M."/>
            <person name="Hemp J."/>
            <person name="Shih P.M."/>
            <person name="Mcglynn S.E."/>
            <person name="Fischer W."/>
        </authorList>
    </citation>
    <scope>NUCLEOTIDE SEQUENCE [LARGE SCALE GENOMIC DNA]</scope>
    <source>
        <strain evidence="2">JP3_7</strain>
    </source>
</reference>
<dbReference type="InterPro" id="IPR018961">
    <property type="entry name" value="DnaJ_homolog_subfam-C_membr-28"/>
</dbReference>
<evidence type="ECO:0000313" key="2">
    <source>
        <dbReference type="EMBL" id="PJF48417.1"/>
    </source>
</evidence>
<evidence type="ECO:0000313" key="3">
    <source>
        <dbReference type="Proteomes" id="UP000230790"/>
    </source>
</evidence>
<dbReference type="PANTHER" id="PTHR39158">
    <property type="entry name" value="OS08G0560600 PROTEIN"/>
    <property type="match status" value="1"/>
</dbReference>
<dbReference type="PANTHER" id="PTHR39158:SF1">
    <property type="entry name" value="DNAJ HOMOLOG SUBFAMILY C MEMBER 28"/>
    <property type="match status" value="1"/>
</dbReference>
<dbReference type="EMBL" id="PGTN01000015">
    <property type="protein sequence ID" value="PJF48417.1"/>
    <property type="molecule type" value="Genomic_DNA"/>
</dbReference>
<sequence length="152" mass="18073">MNFSRLIEQKLKEAREAGQFDNLPQKGRLDLSEDDGVREDERLAMHLLKSNDILPAWIEEDKALREKLDAARGALHRAYAWRRLRLAQATQASERSRIEREWERARAKFEREVEEINRDIFHFNLRAPSSAVHRLPLRLREEYDRLERAAND</sequence>
<organism evidence="2 3">
    <name type="scientific">Candidatus Thermofonsia Clade 3 bacterium</name>
    <dbReference type="NCBI Taxonomy" id="2364212"/>
    <lineage>
        <taxon>Bacteria</taxon>
        <taxon>Bacillati</taxon>
        <taxon>Chloroflexota</taxon>
        <taxon>Candidatus Thermofontia</taxon>
        <taxon>Candidatus Thermofonsia Clade 3</taxon>
    </lineage>
</organism>
<dbReference type="Proteomes" id="UP000230790">
    <property type="component" value="Unassembled WGS sequence"/>
</dbReference>
<dbReference type="InterPro" id="IPR052573">
    <property type="entry name" value="DnaJ_C_subfamily_28"/>
</dbReference>
<name>A0A2M8QF32_9CHLR</name>
<feature type="domain" description="DnaJ homologue subfamily C member 28 conserved" evidence="1">
    <location>
        <begin position="6"/>
        <end position="71"/>
    </location>
</feature>
<accession>A0A2M8QF32</accession>
<gene>
    <name evidence="2" type="ORF">CUN48_03600</name>
</gene>
<proteinExistence type="predicted"/>
<comment type="caution">
    <text evidence="2">The sequence shown here is derived from an EMBL/GenBank/DDBJ whole genome shotgun (WGS) entry which is preliminary data.</text>
</comment>
<protein>
    <recommendedName>
        <fullName evidence="1">DnaJ homologue subfamily C member 28 conserved domain-containing protein</fullName>
    </recommendedName>
</protein>
<evidence type="ECO:0000259" key="1">
    <source>
        <dbReference type="Pfam" id="PF09350"/>
    </source>
</evidence>
<dbReference type="AlphaFoldDB" id="A0A2M8QF32"/>
<dbReference type="Pfam" id="PF09350">
    <property type="entry name" value="DJC28_CD"/>
    <property type="match status" value="1"/>
</dbReference>